<keyword evidence="3" id="KW-1185">Reference proteome</keyword>
<dbReference type="SUPFAM" id="SSF53383">
    <property type="entry name" value="PLP-dependent transferases"/>
    <property type="match status" value="1"/>
</dbReference>
<dbReference type="Gene3D" id="3.40.640.10">
    <property type="entry name" value="Type I PLP-dependent aspartate aminotransferase-like (Major domain)"/>
    <property type="match status" value="1"/>
</dbReference>
<dbReference type="InterPro" id="IPR015421">
    <property type="entry name" value="PyrdxlP-dep_Trfase_major"/>
</dbReference>
<evidence type="ECO:0000313" key="2">
    <source>
        <dbReference type="EMBL" id="GGK04360.1"/>
    </source>
</evidence>
<dbReference type="Proteomes" id="UP000649739">
    <property type="component" value="Unassembled WGS sequence"/>
</dbReference>
<protein>
    <recommendedName>
        <fullName evidence="1">Aminotransferase class V domain-containing protein</fullName>
    </recommendedName>
</protein>
<comment type="caution">
    <text evidence="2">The sequence shown here is derived from an EMBL/GenBank/DDBJ whole genome shotgun (WGS) entry which is preliminary data.</text>
</comment>
<dbReference type="InterPro" id="IPR015424">
    <property type="entry name" value="PyrdxlP-dep_Trfase"/>
</dbReference>
<organism evidence="2 3">
    <name type="scientific">Pilimelia anulata</name>
    <dbReference type="NCBI Taxonomy" id="53371"/>
    <lineage>
        <taxon>Bacteria</taxon>
        <taxon>Bacillati</taxon>
        <taxon>Actinomycetota</taxon>
        <taxon>Actinomycetes</taxon>
        <taxon>Micromonosporales</taxon>
        <taxon>Micromonosporaceae</taxon>
        <taxon>Pilimelia</taxon>
    </lineage>
</organism>
<dbReference type="PANTHER" id="PTHR43586">
    <property type="entry name" value="CYSTEINE DESULFURASE"/>
    <property type="match status" value="1"/>
</dbReference>
<dbReference type="Gene3D" id="3.90.1150.10">
    <property type="entry name" value="Aspartate Aminotransferase, domain 1"/>
    <property type="match status" value="1"/>
</dbReference>
<sequence>MTDHGNQSRAAGPAARLAALRARFAPGTTYLNTASMGLLPDSALAAMRAAVDRVQAGHFRTADAEPGVDRARSRYAELVGVPADRVAIGSHVSVFAGLVAAAVPAGGEVLLAAGDFTSLVFPFLAQQARGVRVREVPLARLADAVRPGTDLVAVSAVQSADGAVADLDGLAAAAAAAGARVLLDTTQAVGWLPLAAGRFDYTVCAGYKWLLAPRGTCFLTVPPPGAADPLPHTANWYAGADPADSLYGAPLRLAADARRYDVSPIWFSWAAQEVSLDLLHDVGIDALHAHAVGLANRFRAALGAEPGDSPIVSLDQGPGAASRLRAAGITGSVRAGRLRLSFHVHNDAADADRAAAALAGHARV</sequence>
<dbReference type="PANTHER" id="PTHR43586:SF21">
    <property type="entry name" value="PYRIDOXAL PHOSPHATE (PLP)-DEPENDENT ASPARTATE AMINOTRANSFERASE SUPERFAMILY"/>
    <property type="match status" value="1"/>
</dbReference>
<dbReference type="InterPro" id="IPR015422">
    <property type="entry name" value="PyrdxlP-dep_Trfase_small"/>
</dbReference>
<dbReference type="RefSeq" id="WP_189171530.1">
    <property type="nucleotide sequence ID" value="NZ_BMQB01000009.1"/>
</dbReference>
<dbReference type="InterPro" id="IPR000192">
    <property type="entry name" value="Aminotrans_V_dom"/>
</dbReference>
<accession>A0A8J3FC42</accession>
<gene>
    <name evidence="2" type="ORF">GCM10010123_37870</name>
</gene>
<reference evidence="2" key="1">
    <citation type="journal article" date="2014" name="Int. J. Syst. Evol. Microbiol.">
        <title>Complete genome sequence of Corynebacterium casei LMG S-19264T (=DSM 44701T), isolated from a smear-ripened cheese.</title>
        <authorList>
            <consortium name="US DOE Joint Genome Institute (JGI-PGF)"/>
            <person name="Walter F."/>
            <person name="Albersmeier A."/>
            <person name="Kalinowski J."/>
            <person name="Ruckert C."/>
        </authorList>
    </citation>
    <scope>NUCLEOTIDE SEQUENCE</scope>
    <source>
        <strain evidence="2">JCM 3090</strain>
    </source>
</reference>
<proteinExistence type="predicted"/>
<evidence type="ECO:0000313" key="3">
    <source>
        <dbReference type="Proteomes" id="UP000649739"/>
    </source>
</evidence>
<dbReference type="Pfam" id="PF00266">
    <property type="entry name" value="Aminotran_5"/>
    <property type="match status" value="1"/>
</dbReference>
<evidence type="ECO:0000259" key="1">
    <source>
        <dbReference type="Pfam" id="PF00266"/>
    </source>
</evidence>
<dbReference type="AlphaFoldDB" id="A0A8J3FC42"/>
<feature type="domain" description="Aminotransferase class V" evidence="1">
    <location>
        <begin position="47"/>
        <end position="304"/>
    </location>
</feature>
<reference evidence="2" key="2">
    <citation type="submission" date="2020-09" db="EMBL/GenBank/DDBJ databases">
        <authorList>
            <person name="Sun Q."/>
            <person name="Ohkuma M."/>
        </authorList>
    </citation>
    <scope>NUCLEOTIDE SEQUENCE</scope>
    <source>
        <strain evidence="2">JCM 3090</strain>
    </source>
</reference>
<name>A0A8J3FC42_9ACTN</name>
<dbReference type="EMBL" id="BMQB01000009">
    <property type="protein sequence ID" value="GGK04360.1"/>
    <property type="molecule type" value="Genomic_DNA"/>
</dbReference>